<gene>
    <name evidence="2" type="ORF">H9838_09075</name>
</gene>
<dbReference type="Gene3D" id="3.60.15.10">
    <property type="entry name" value="Ribonuclease Z/Hydroxyacylglutathione hydrolase-like"/>
    <property type="match status" value="1"/>
</dbReference>
<dbReference type="PANTHER" id="PTHR42951:SF22">
    <property type="entry name" value="METALLO BETA-LACTAMASE SUPERFAMILY LIPOPROTEIN"/>
    <property type="match status" value="1"/>
</dbReference>
<name>A0A9D1YDV6_9FIRM</name>
<evidence type="ECO:0000313" key="2">
    <source>
        <dbReference type="EMBL" id="HIY27306.1"/>
    </source>
</evidence>
<reference evidence="2" key="1">
    <citation type="journal article" date="2021" name="PeerJ">
        <title>Extensive microbial diversity within the chicken gut microbiome revealed by metagenomics and culture.</title>
        <authorList>
            <person name="Gilroy R."/>
            <person name="Ravi A."/>
            <person name="Getino M."/>
            <person name="Pursley I."/>
            <person name="Horton D.L."/>
            <person name="Alikhan N.F."/>
            <person name="Baker D."/>
            <person name="Gharbi K."/>
            <person name="Hall N."/>
            <person name="Watson M."/>
            <person name="Adriaenssens E.M."/>
            <person name="Foster-Nyarko E."/>
            <person name="Jarju S."/>
            <person name="Secka A."/>
            <person name="Antonio M."/>
            <person name="Oren A."/>
            <person name="Chaudhuri R.R."/>
            <person name="La Ragione R."/>
            <person name="Hildebrand F."/>
            <person name="Pallen M.J."/>
        </authorList>
    </citation>
    <scope>NUCLEOTIDE SEQUENCE</scope>
    <source>
        <strain evidence="2">1282</strain>
    </source>
</reference>
<sequence length="238" mass="27215">MYNVGNRVMNTYLYRIKDGYVMIDTGYENSYQKCTSSMKRQGISWDDVKYIFLTHAHDDHAGFLKEVLDKHLNITCIISDKTFPVLAKGQNSFNGGCSSRLALFFCCIMKILGNGKHLFPAINETYANRLISITKDNITEIESILSGKILFTPGHTTDSISLRVKNLIFCGDAAMNGVPSLHRITIWIENKKEFENSWQVLLSENVEYIYPAHGKRFKSSDLHKFKAKINKIKLYPLE</sequence>
<reference evidence="2" key="2">
    <citation type="submission" date="2021-04" db="EMBL/GenBank/DDBJ databases">
        <authorList>
            <person name="Gilroy R."/>
        </authorList>
    </citation>
    <scope>NUCLEOTIDE SEQUENCE</scope>
    <source>
        <strain evidence="2">1282</strain>
    </source>
</reference>
<evidence type="ECO:0000259" key="1">
    <source>
        <dbReference type="SMART" id="SM00849"/>
    </source>
</evidence>
<dbReference type="SMART" id="SM00849">
    <property type="entry name" value="Lactamase_B"/>
    <property type="match status" value="1"/>
</dbReference>
<dbReference type="Proteomes" id="UP000823915">
    <property type="component" value="Unassembled WGS sequence"/>
</dbReference>
<evidence type="ECO:0000313" key="3">
    <source>
        <dbReference type="Proteomes" id="UP000823915"/>
    </source>
</evidence>
<dbReference type="InterPro" id="IPR036866">
    <property type="entry name" value="RibonucZ/Hydroxyglut_hydro"/>
</dbReference>
<dbReference type="SUPFAM" id="SSF56281">
    <property type="entry name" value="Metallo-hydrolase/oxidoreductase"/>
    <property type="match status" value="1"/>
</dbReference>
<feature type="domain" description="Metallo-beta-lactamase" evidence="1">
    <location>
        <begin position="8"/>
        <end position="213"/>
    </location>
</feature>
<dbReference type="EMBL" id="DXDU01000146">
    <property type="protein sequence ID" value="HIY27306.1"/>
    <property type="molecule type" value="Genomic_DNA"/>
</dbReference>
<dbReference type="PANTHER" id="PTHR42951">
    <property type="entry name" value="METALLO-BETA-LACTAMASE DOMAIN-CONTAINING"/>
    <property type="match status" value="1"/>
</dbReference>
<comment type="caution">
    <text evidence="2">The sequence shown here is derived from an EMBL/GenBank/DDBJ whole genome shotgun (WGS) entry which is preliminary data.</text>
</comment>
<dbReference type="InterPro" id="IPR050855">
    <property type="entry name" value="NDM-1-like"/>
</dbReference>
<protein>
    <submittedName>
        <fullName evidence="2">MBL fold metallo-hydrolase</fullName>
    </submittedName>
</protein>
<organism evidence="2 3">
    <name type="scientific">Candidatus Acutalibacter pullistercoris</name>
    <dbReference type="NCBI Taxonomy" id="2838418"/>
    <lineage>
        <taxon>Bacteria</taxon>
        <taxon>Bacillati</taxon>
        <taxon>Bacillota</taxon>
        <taxon>Clostridia</taxon>
        <taxon>Eubacteriales</taxon>
        <taxon>Acutalibacteraceae</taxon>
        <taxon>Acutalibacter</taxon>
    </lineage>
</organism>
<dbReference type="InterPro" id="IPR001279">
    <property type="entry name" value="Metallo-B-lactamas"/>
</dbReference>
<proteinExistence type="predicted"/>
<dbReference type="Pfam" id="PF00753">
    <property type="entry name" value="Lactamase_B"/>
    <property type="match status" value="1"/>
</dbReference>
<dbReference type="AlphaFoldDB" id="A0A9D1YDV6"/>
<accession>A0A9D1YDV6</accession>